<dbReference type="GO" id="GO:0006799">
    <property type="term" value="P:polyphosphate biosynthetic process"/>
    <property type="evidence" value="ECO:0007669"/>
    <property type="project" value="UniProtKB-ARBA"/>
</dbReference>
<dbReference type="InterPro" id="IPR018966">
    <property type="entry name" value="VTC_domain"/>
</dbReference>
<dbReference type="AlphaFoldDB" id="A0A382HKI3"/>
<reference evidence="2" key="1">
    <citation type="submission" date="2018-05" db="EMBL/GenBank/DDBJ databases">
        <authorList>
            <person name="Lanie J.A."/>
            <person name="Ng W.-L."/>
            <person name="Kazmierczak K.M."/>
            <person name="Andrzejewski T.M."/>
            <person name="Davidsen T.M."/>
            <person name="Wayne K.J."/>
            <person name="Tettelin H."/>
            <person name="Glass J.I."/>
            <person name="Rusch D."/>
            <person name="Podicherti R."/>
            <person name="Tsui H.-C.T."/>
            <person name="Winkler M.E."/>
        </authorList>
    </citation>
    <scope>NUCLEOTIDE SEQUENCE</scope>
</reference>
<feature type="domain" description="VTC" evidence="1">
    <location>
        <begin position="6"/>
        <end position="105"/>
    </location>
</feature>
<gene>
    <name evidence="2" type="ORF">METZ01_LOCUS240496</name>
</gene>
<dbReference type="Pfam" id="PF09359">
    <property type="entry name" value="VTC"/>
    <property type="match status" value="2"/>
</dbReference>
<sequence>MSFRTEDKIPLTKYEGYAFLEALKKRGSSDLYPPRLIRSVYFENSFGDLFSSSEEGLLPRKKIRLRNYPESNQSKHLLEIKISSYEGRYKVSEEISKNKINLFLKSGFFDNYYGLCNPKVIVEYRRSYFVMDGIRITFDQDIRYSLFDSLKCFAKDASVVAEIKAKHGLDQGYLESLVPGRRSRFSKYSNAVKALNLY</sequence>
<accession>A0A382HKI3</accession>
<dbReference type="Gene3D" id="3.20.100.30">
    <property type="entry name" value="VTC, catalytic tunnel domain"/>
    <property type="match status" value="1"/>
</dbReference>
<evidence type="ECO:0000313" key="2">
    <source>
        <dbReference type="EMBL" id="SVB87642.1"/>
    </source>
</evidence>
<dbReference type="EMBL" id="UINC01061745">
    <property type="protein sequence ID" value="SVB87642.1"/>
    <property type="molecule type" value="Genomic_DNA"/>
</dbReference>
<name>A0A382HKI3_9ZZZZ</name>
<dbReference type="InterPro" id="IPR042267">
    <property type="entry name" value="VTC_sf"/>
</dbReference>
<evidence type="ECO:0000259" key="1">
    <source>
        <dbReference type="Pfam" id="PF09359"/>
    </source>
</evidence>
<proteinExistence type="predicted"/>
<feature type="domain" description="VTC" evidence="1">
    <location>
        <begin position="116"/>
        <end position="195"/>
    </location>
</feature>
<protein>
    <recommendedName>
        <fullName evidence="1">VTC domain-containing protein</fullName>
    </recommendedName>
</protein>
<organism evidence="2">
    <name type="scientific">marine metagenome</name>
    <dbReference type="NCBI Taxonomy" id="408172"/>
    <lineage>
        <taxon>unclassified sequences</taxon>
        <taxon>metagenomes</taxon>
        <taxon>ecological metagenomes</taxon>
    </lineage>
</organism>